<evidence type="ECO:0000256" key="1">
    <source>
        <dbReference type="SAM" id="Phobius"/>
    </source>
</evidence>
<dbReference type="InterPro" id="IPR045351">
    <property type="entry name" value="DUF6531"/>
</dbReference>
<evidence type="ECO:0000259" key="2">
    <source>
        <dbReference type="Pfam" id="PF20148"/>
    </source>
</evidence>
<evidence type="ECO:0000313" key="3">
    <source>
        <dbReference type="Proteomes" id="UP000046393"/>
    </source>
</evidence>
<dbReference type="AlphaFoldDB" id="A0A0N5AAG1"/>
<keyword evidence="3" id="KW-1185">Reference proteome</keyword>
<keyword evidence="1" id="KW-0812">Transmembrane</keyword>
<organism evidence="3 4">
    <name type="scientific">Syphacia muris</name>
    <dbReference type="NCBI Taxonomy" id="451379"/>
    <lineage>
        <taxon>Eukaryota</taxon>
        <taxon>Metazoa</taxon>
        <taxon>Ecdysozoa</taxon>
        <taxon>Nematoda</taxon>
        <taxon>Chromadorea</taxon>
        <taxon>Rhabditida</taxon>
        <taxon>Spirurina</taxon>
        <taxon>Oxyuridomorpha</taxon>
        <taxon>Oxyuroidea</taxon>
        <taxon>Oxyuridae</taxon>
        <taxon>Syphacia</taxon>
    </lineage>
</organism>
<dbReference type="Gene3D" id="3.55.50.10">
    <property type="entry name" value="Baseplate protein-like domains"/>
    <property type="match status" value="1"/>
</dbReference>
<protein>
    <submittedName>
        <fullName evidence="4">DUF6531 domain-containing protein</fullName>
    </submittedName>
</protein>
<accession>A0A0N5AAG1</accession>
<reference evidence="4" key="1">
    <citation type="submission" date="2017-02" db="UniProtKB">
        <authorList>
            <consortium name="WormBaseParasite"/>
        </authorList>
    </citation>
    <scope>IDENTIFICATION</scope>
</reference>
<feature type="domain" description="DUF6531" evidence="2">
    <location>
        <begin position="737"/>
        <end position="809"/>
    </location>
</feature>
<dbReference type="Proteomes" id="UP000046393">
    <property type="component" value="Unplaced"/>
</dbReference>
<sequence length="809" mass="86351">MKIIHDSLTIETSYNVSGIDAVCLEERINAHGRLEVTFLCGTEAAQAIAERSSAADTIKVYDDETCIFSGMLAQIKLCSDRSGARLYTVWKDFTAKMDTQKKKLAVTGMDMTYADIAEKITAGYGRAYCDMVSGSSVIPGFLLQYGETDWEFLVRLAGRNGTALVADSSKDYPYFSFGLPDSQPAEITDADGVKRTTVNFEEYAQREAVFPLTAFVQDCTHMRVRSDRWYPLGQAVTCGLMDGVIEHISIRTNGSLVERYYDIVPVYGVMSHSGINVRYSGLHLPATVTEVKDTVIRADFQIGQYAKGEERYFSYAVESSAWYCMPEVGTSIHIYLPENDETAAYAVHSMRNTAAGAKHAHATADPSVKSYTHPDGSAVQLDGDSLLLTADGTGTTQASLGKDGTLELKAKKITIYSAKSIHVGKPSGTGGGAAPAENVEIGSGTDISLIKPDSTYTYLGEAAFLKGGFVTNTAKIHDSAAIPAEILSRNDGIDIAAINNAAKEYEEQKVKEAKQKVGMGLFCMVAGAVAIAVVGVCTCGAGLVVAGAVAGTISYYCGAGLVEEGMQDYQKAVSSGDFSKSHNFVRDDILGGNQQLYDILTYGSVLICGIVIGVATGGGGLEALKQVLMRAGTEMALDAGMNLIGDYIDDGCINNGWESYFKSACMTGACSGMSQGIMNKFKGLEKAGKLSCKTLGRLRLAADVSLDALVSFATTGEVNLAKLLLQNYIANKLTMADPVDAATGSLYIPAVDMRLPGTDGDFTVSRRYESVNPREGMLGQGWTCSMESFLQYGGDSCSVLCADGHVEGF</sequence>
<dbReference type="Pfam" id="PF20148">
    <property type="entry name" value="DUF6531"/>
    <property type="match status" value="1"/>
</dbReference>
<name>A0A0N5AAG1_9BILA</name>
<feature type="transmembrane region" description="Helical" evidence="1">
    <location>
        <begin position="521"/>
        <end position="546"/>
    </location>
</feature>
<keyword evidence="1" id="KW-1133">Transmembrane helix</keyword>
<keyword evidence="1" id="KW-0472">Membrane</keyword>
<evidence type="ECO:0000313" key="4">
    <source>
        <dbReference type="WBParaSite" id="SMUV_0000113701-mRNA-1"/>
    </source>
</evidence>
<proteinExistence type="predicted"/>
<dbReference type="SUPFAM" id="SSF69279">
    <property type="entry name" value="Phage tail proteins"/>
    <property type="match status" value="1"/>
</dbReference>
<feature type="transmembrane region" description="Helical" evidence="1">
    <location>
        <begin position="599"/>
        <end position="621"/>
    </location>
</feature>
<dbReference type="WBParaSite" id="SMUV_0000113701-mRNA-1">
    <property type="protein sequence ID" value="SMUV_0000113701-mRNA-1"/>
    <property type="gene ID" value="SMUV_0000113701"/>
</dbReference>